<evidence type="ECO:0000313" key="2">
    <source>
        <dbReference type="Proteomes" id="UP000308600"/>
    </source>
</evidence>
<dbReference type="Proteomes" id="UP000308600">
    <property type="component" value="Unassembled WGS sequence"/>
</dbReference>
<organism evidence="1 2">
    <name type="scientific">Pluteus cervinus</name>
    <dbReference type="NCBI Taxonomy" id="181527"/>
    <lineage>
        <taxon>Eukaryota</taxon>
        <taxon>Fungi</taxon>
        <taxon>Dikarya</taxon>
        <taxon>Basidiomycota</taxon>
        <taxon>Agaricomycotina</taxon>
        <taxon>Agaricomycetes</taxon>
        <taxon>Agaricomycetidae</taxon>
        <taxon>Agaricales</taxon>
        <taxon>Pluteineae</taxon>
        <taxon>Pluteaceae</taxon>
        <taxon>Pluteus</taxon>
    </lineage>
</organism>
<accession>A0ACD3AF26</accession>
<dbReference type="EMBL" id="ML208492">
    <property type="protein sequence ID" value="TFK64025.1"/>
    <property type="molecule type" value="Genomic_DNA"/>
</dbReference>
<reference evidence="1 2" key="1">
    <citation type="journal article" date="2019" name="Nat. Ecol. Evol.">
        <title>Megaphylogeny resolves global patterns of mushroom evolution.</title>
        <authorList>
            <person name="Varga T."/>
            <person name="Krizsan K."/>
            <person name="Foldi C."/>
            <person name="Dima B."/>
            <person name="Sanchez-Garcia M."/>
            <person name="Sanchez-Ramirez S."/>
            <person name="Szollosi G.J."/>
            <person name="Szarkandi J.G."/>
            <person name="Papp V."/>
            <person name="Albert L."/>
            <person name="Andreopoulos W."/>
            <person name="Angelini C."/>
            <person name="Antonin V."/>
            <person name="Barry K.W."/>
            <person name="Bougher N.L."/>
            <person name="Buchanan P."/>
            <person name="Buyck B."/>
            <person name="Bense V."/>
            <person name="Catcheside P."/>
            <person name="Chovatia M."/>
            <person name="Cooper J."/>
            <person name="Damon W."/>
            <person name="Desjardin D."/>
            <person name="Finy P."/>
            <person name="Geml J."/>
            <person name="Haridas S."/>
            <person name="Hughes K."/>
            <person name="Justo A."/>
            <person name="Karasinski D."/>
            <person name="Kautmanova I."/>
            <person name="Kiss B."/>
            <person name="Kocsube S."/>
            <person name="Kotiranta H."/>
            <person name="LaButti K.M."/>
            <person name="Lechner B.E."/>
            <person name="Liimatainen K."/>
            <person name="Lipzen A."/>
            <person name="Lukacs Z."/>
            <person name="Mihaltcheva S."/>
            <person name="Morgado L.N."/>
            <person name="Niskanen T."/>
            <person name="Noordeloos M.E."/>
            <person name="Ohm R.A."/>
            <person name="Ortiz-Santana B."/>
            <person name="Ovrebo C."/>
            <person name="Racz N."/>
            <person name="Riley R."/>
            <person name="Savchenko A."/>
            <person name="Shiryaev A."/>
            <person name="Soop K."/>
            <person name="Spirin V."/>
            <person name="Szebenyi C."/>
            <person name="Tomsovsky M."/>
            <person name="Tulloss R.E."/>
            <person name="Uehling J."/>
            <person name="Grigoriev I.V."/>
            <person name="Vagvolgyi C."/>
            <person name="Papp T."/>
            <person name="Martin F.M."/>
            <person name="Miettinen O."/>
            <person name="Hibbett D.S."/>
            <person name="Nagy L.G."/>
        </authorList>
    </citation>
    <scope>NUCLEOTIDE SEQUENCE [LARGE SCALE GENOMIC DNA]</scope>
    <source>
        <strain evidence="1 2">NL-1719</strain>
    </source>
</reference>
<sequence length="518" mass="58757">MLTISKLPLALWVLGFFCALIVWLKLNKAQGQRLPPGPNGLPFLGNILQIPQFQWIRFTEWKEQFGPIFSLNFAGQPVIVLNSFKVAGDLLDRRSTIYSDRPRFIMAGEILTGGIFQPFQPYGELWRRMRRAAHEGLNARAAEAYQPLQEIEAVTLVDSLIKDPASWDDHLRRSAASSVKMSIYGSKPIHLKDDPLVDRINDLIHRLVHACLPGAYLVDIFPVMLHLPGWLAPWKRNGLEWHRQDTTMLQEFMDEVKTEVDQGTNKPSFASNLYLNASRHQLTRKEESWLAGTMFAAGAETTAAALSVFILAMRLYPDVMKKAQAEIDTVVGRDRLPTFSDRNNLPYIRAIVKEVFRWRPVGPIGLPRRVSEDDYYNGYFIPKGSLIIANVWAMNRDPEVFPDFDEFRPERFLDEAGTVDVVLPDTHMQGHVTFGFGRRICIGMNIANQTLFIDIVSLLWAASIEPALDSEGQIIVPSRTECIDEGLVVRPVPFQCKIVPRSTEVDTMLSLAKEKQAW</sequence>
<protein>
    <submittedName>
        <fullName evidence="1">Cytochrome P450</fullName>
    </submittedName>
</protein>
<gene>
    <name evidence="1" type="ORF">BDN72DRAFT_775149</name>
</gene>
<keyword evidence="2" id="KW-1185">Reference proteome</keyword>
<proteinExistence type="predicted"/>
<evidence type="ECO:0000313" key="1">
    <source>
        <dbReference type="EMBL" id="TFK64025.1"/>
    </source>
</evidence>
<name>A0ACD3AF26_9AGAR</name>